<name>X1VRI8_9ZZZZ</name>
<dbReference type="AlphaFoldDB" id="X1VRI8"/>
<organism evidence="2">
    <name type="scientific">marine sediment metagenome</name>
    <dbReference type="NCBI Taxonomy" id="412755"/>
    <lineage>
        <taxon>unclassified sequences</taxon>
        <taxon>metagenomes</taxon>
        <taxon>ecological metagenomes</taxon>
    </lineage>
</organism>
<feature type="non-terminal residue" evidence="2">
    <location>
        <position position="242"/>
    </location>
</feature>
<evidence type="ECO:0000313" key="2">
    <source>
        <dbReference type="EMBL" id="GAJ12120.1"/>
    </source>
</evidence>
<dbReference type="GO" id="GO:0008422">
    <property type="term" value="F:beta-glucosidase activity"/>
    <property type="evidence" value="ECO:0007669"/>
    <property type="project" value="TreeGrafter"/>
</dbReference>
<accession>X1VRI8</accession>
<dbReference type="EMBL" id="BARW01032335">
    <property type="protein sequence ID" value="GAJ12120.1"/>
    <property type="molecule type" value="Genomic_DNA"/>
</dbReference>
<dbReference type="InterPro" id="IPR052566">
    <property type="entry name" value="Non-lysos_glucosylceramidase"/>
</dbReference>
<feature type="non-terminal residue" evidence="2">
    <location>
        <position position="1"/>
    </location>
</feature>
<comment type="caution">
    <text evidence="2">The sequence shown here is derived from an EMBL/GenBank/DDBJ whole genome shotgun (WGS) entry which is preliminary data.</text>
</comment>
<sequence>FRKEENISGIFMSSKGVNPESEAWGTMAVTIASTGEISYRTSSVSGDWGNDLLDFWDDFSEDGELTEKDTLISDTPQFSLTIKGEIDPEATREFTFFLTWHFPNRYAWANEKLGNYYTTQYTDAWDVIQKTISKLPALEEKTIEFVKAFIETGLPDVVKESALFNISTLRTQTCFRTEDGNFYGWEGCMDTRGSCYGSCTHVWNYEQATPFLFGELARKMREVEFGKATNDFGLMSFRVKLP</sequence>
<dbReference type="Pfam" id="PF12215">
    <property type="entry name" value="Glyco_hydr_116N"/>
    <property type="match status" value="1"/>
</dbReference>
<reference evidence="2" key="1">
    <citation type="journal article" date="2014" name="Front. Microbiol.">
        <title>High frequency of phylogenetically diverse reductive dehalogenase-homologous genes in deep subseafloor sedimentary metagenomes.</title>
        <authorList>
            <person name="Kawai M."/>
            <person name="Futagami T."/>
            <person name="Toyoda A."/>
            <person name="Takaki Y."/>
            <person name="Nishi S."/>
            <person name="Hori S."/>
            <person name="Arai W."/>
            <person name="Tsubouchi T."/>
            <person name="Morono Y."/>
            <person name="Uchiyama I."/>
            <person name="Ito T."/>
            <person name="Fujiyama A."/>
            <person name="Inagaki F."/>
            <person name="Takami H."/>
        </authorList>
    </citation>
    <scope>NUCLEOTIDE SEQUENCE</scope>
    <source>
        <strain evidence="2">Expedition CK06-06</strain>
    </source>
</reference>
<dbReference type="InterPro" id="IPR024462">
    <property type="entry name" value="GH116_N"/>
</dbReference>
<gene>
    <name evidence="2" type="ORF">S12H4_51201</name>
</gene>
<proteinExistence type="predicted"/>
<dbReference type="PANTHER" id="PTHR12654">
    <property type="entry name" value="BILE ACID BETA-GLUCOSIDASE-RELATED"/>
    <property type="match status" value="1"/>
</dbReference>
<evidence type="ECO:0000259" key="1">
    <source>
        <dbReference type="Pfam" id="PF12215"/>
    </source>
</evidence>
<feature type="domain" description="Glycosyl-hydrolase family 116 N-terminal" evidence="1">
    <location>
        <begin position="3"/>
        <end position="135"/>
    </location>
</feature>
<dbReference type="PANTHER" id="PTHR12654:SF0">
    <property type="entry name" value="NON-LYSOSOMAL GLUCOSYLCERAMIDASE"/>
    <property type="match status" value="1"/>
</dbReference>
<protein>
    <recommendedName>
        <fullName evidence="1">Glycosyl-hydrolase family 116 N-terminal domain-containing protein</fullName>
    </recommendedName>
</protein>